<dbReference type="GO" id="GO:0033612">
    <property type="term" value="F:receptor serine/threonine kinase binding"/>
    <property type="evidence" value="ECO:0007669"/>
    <property type="project" value="TreeGrafter"/>
</dbReference>
<dbReference type="PANTHER" id="PTHR48056:SF37">
    <property type="entry name" value="PROTEIN KINASE DOMAIN-CONTAINING PROTEIN"/>
    <property type="match status" value="1"/>
</dbReference>
<keyword evidence="1" id="KW-0433">Leucine-rich repeat</keyword>
<feature type="transmembrane region" description="Helical" evidence="4">
    <location>
        <begin position="268"/>
        <end position="294"/>
    </location>
</feature>
<protein>
    <submittedName>
        <fullName evidence="5">L domain-like protein</fullName>
    </submittedName>
</protein>
<dbReference type="SUPFAM" id="SSF52058">
    <property type="entry name" value="L domain-like"/>
    <property type="match status" value="1"/>
</dbReference>
<dbReference type="Pfam" id="PF13855">
    <property type="entry name" value="LRR_8"/>
    <property type="match status" value="1"/>
</dbReference>
<sequence>MHHIRIFFIDLSCDISHECNGFNSMSYHSGFDAHINGNDCQILENAINKLKGKDDKNILNSQNSIVNQDFNNCCQNNGISCEVIDNNNNNVTEMFFEELANLKYLYSLTIINSKNINYIPENIGNLYSLKKLVISKSFLSGTIPKTIGKLENLTELNLNNNQLSGVIPNEFKNLNHLEKLDLSFNVNLDGYVPLLPNIKSCNYLGTELCNLKNSNCISNDVYCTTDEIKNANNINGISNTDINNDFNDNIFNKEVEDKNDKKESMLSFLIFSPIGGIVCIVIILLVIAGILGYFCSPDPSENSNSYNSNPINSVDQKKEKREKLKKELMARGEWRKVHRNYLFY</sequence>
<dbReference type="OrthoDB" id="687555at2759"/>
<comment type="caution">
    <text evidence="5">The sequence shown here is derived from an EMBL/GenBank/DDBJ whole genome shotgun (WGS) entry which is preliminary data.</text>
</comment>
<dbReference type="AlphaFoldDB" id="A0A1Y1WUN4"/>
<evidence type="ECO:0000256" key="4">
    <source>
        <dbReference type="SAM" id="Phobius"/>
    </source>
</evidence>
<gene>
    <name evidence="5" type="ORF">BCR32DRAFT_283342</name>
</gene>
<reference evidence="5 6" key="2">
    <citation type="submission" date="2016-08" db="EMBL/GenBank/DDBJ databases">
        <title>Pervasive Adenine N6-methylation of Active Genes in Fungi.</title>
        <authorList>
            <consortium name="DOE Joint Genome Institute"/>
            <person name="Mondo S.J."/>
            <person name="Dannebaum R.O."/>
            <person name="Kuo R.C."/>
            <person name="Labutti K."/>
            <person name="Haridas S."/>
            <person name="Kuo A."/>
            <person name="Salamov A."/>
            <person name="Ahrendt S.R."/>
            <person name="Lipzen A."/>
            <person name="Sullivan W."/>
            <person name="Andreopoulos W.B."/>
            <person name="Clum A."/>
            <person name="Lindquist E."/>
            <person name="Daum C."/>
            <person name="Ramamoorthy G.K."/>
            <person name="Gryganskyi A."/>
            <person name="Culley D."/>
            <person name="Magnuson J.K."/>
            <person name="James T.Y."/>
            <person name="O'Malley M.A."/>
            <person name="Stajich J.E."/>
            <person name="Spatafora J.W."/>
            <person name="Visel A."/>
            <person name="Grigoriev I.V."/>
        </authorList>
    </citation>
    <scope>NUCLEOTIDE SEQUENCE [LARGE SCALE GENOMIC DNA]</scope>
    <source>
        <strain evidence="5 6">S4</strain>
    </source>
</reference>
<name>A0A1Y1WUN4_9FUNG</name>
<evidence type="ECO:0000256" key="2">
    <source>
        <dbReference type="ARBA" id="ARBA00022737"/>
    </source>
</evidence>
<dbReference type="Proteomes" id="UP000193944">
    <property type="component" value="Unassembled WGS sequence"/>
</dbReference>
<dbReference type="PANTHER" id="PTHR48056">
    <property type="entry name" value="LRR RECEPTOR-LIKE SERINE/THREONINE-PROTEIN KINASE-RELATED"/>
    <property type="match status" value="1"/>
</dbReference>
<proteinExistence type="predicted"/>
<keyword evidence="2" id="KW-0677">Repeat</keyword>
<keyword evidence="4" id="KW-1133">Transmembrane helix</keyword>
<dbReference type="InterPro" id="IPR032675">
    <property type="entry name" value="LRR_dom_sf"/>
</dbReference>
<evidence type="ECO:0000256" key="3">
    <source>
        <dbReference type="SAM" id="MobiDB-lite"/>
    </source>
</evidence>
<dbReference type="FunFam" id="3.80.10.10:FF:000041">
    <property type="entry name" value="LRR receptor-like serine/threonine-protein kinase ERECTA"/>
    <property type="match status" value="1"/>
</dbReference>
<feature type="region of interest" description="Disordered" evidence="3">
    <location>
        <begin position="300"/>
        <end position="322"/>
    </location>
</feature>
<keyword evidence="6" id="KW-1185">Reference proteome</keyword>
<dbReference type="STRING" id="1754192.A0A1Y1WUN4"/>
<keyword evidence="4" id="KW-0472">Membrane</keyword>
<keyword evidence="4" id="KW-0812">Transmembrane</keyword>
<dbReference type="EMBL" id="MCFG01000256">
    <property type="protein sequence ID" value="ORX77269.1"/>
    <property type="molecule type" value="Genomic_DNA"/>
</dbReference>
<reference evidence="5 6" key="1">
    <citation type="submission" date="2016-08" db="EMBL/GenBank/DDBJ databases">
        <title>A Parts List for Fungal Cellulosomes Revealed by Comparative Genomics.</title>
        <authorList>
            <consortium name="DOE Joint Genome Institute"/>
            <person name="Haitjema C.H."/>
            <person name="Gilmore S.P."/>
            <person name="Henske J.K."/>
            <person name="Solomon K.V."/>
            <person name="De Groot R."/>
            <person name="Kuo A."/>
            <person name="Mondo S.J."/>
            <person name="Salamov A.A."/>
            <person name="Labutti K."/>
            <person name="Zhao Z."/>
            <person name="Chiniquy J."/>
            <person name="Barry K."/>
            <person name="Brewer H.M."/>
            <person name="Purvine S.O."/>
            <person name="Wright A.T."/>
            <person name="Boxma B."/>
            <person name="Van Alen T."/>
            <person name="Hackstein J.H."/>
            <person name="Baker S.E."/>
            <person name="Grigoriev I.V."/>
            <person name="O'Malley M.A."/>
        </authorList>
    </citation>
    <scope>NUCLEOTIDE SEQUENCE [LARGE SCALE GENOMIC DNA]</scope>
    <source>
        <strain evidence="5 6">S4</strain>
    </source>
</reference>
<evidence type="ECO:0000313" key="5">
    <source>
        <dbReference type="EMBL" id="ORX77269.1"/>
    </source>
</evidence>
<dbReference type="PROSITE" id="PS51450">
    <property type="entry name" value="LRR"/>
    <property type="match status" value="1"/>
</dbReference>
<dbReference type="InterPro" id="IPR050647">
    <property type="entry name" value="Plant_LRR-RLKs"/>
</dbReference>
<organism evidence="5 6">
    <name type="scientific">Anaeromyces robustus</name>
    <dbReference type="NCBI Taxonomy" id="1754192"/>
    <lineage>
        <taxon>Eukaryota</taxon>
        <taxon>Fungi</taxon>
        <taxon>Fungi incertae sedis</taxon>
        <taxon>Chytridiomycota</taxon>
        <taxon>Chytridiomycota incertae sedis</taxon>
        <taxon>Neocallimastigomycetes</taxon>
        <taxon>Neocallimastigales</taxon>
        <taxon>Neocallimastigaceae</taxon>
        <taxon>Anaeromyces</taxon>
    </lineage>
</organism>
<evidence type="ECO:0000256" key="1">
    <source>
        <dbReference type="ARBA" id="ARBA00022614"/>
    </source>
</evidence>
<evidence type="ECO:0000313" key="6">
    <source>
        <dbReference type="Proteomes" id="UP000193944"/>
    </source>
</evidence>
<dbReference type="InterPro" id="IPR001611">
    <property type="entry name" value="Leu-rich_rpt"/>
</dbReference>
<accession>A0A1Y1WUN4</accession>
<feature type="compositionally biased region" description="Low complexity" evidence="3">
    <location>
        <begin position="300"/>
        <end position="313"/>
    </location>
</feature>
<dbReference type="Gene3D" id="3.80.10.10">
    <property type="entry name" value="Ribonuclease Inhibitor"/>
    <property type="match status" value="1"/>
</dbReference>